<sequence length="357" mass="40506">MKTLVLVFCILLAFSPIYSQGYEAGQFIKDGKKSVGFINYENWLQTPKSIQFKTTLEAYPDEIDAQGADEFTVHNEVYVSKKIKILVEVNNQKSINVETVPILFEGDRFLRVLLKTNIITLFEFVDSNEKVHLFIEKDNAFQELFFSEEYRYNKENILYMVSKKGYIGQLRALLGDCSKIQVNDNLPYTKSEILKICLAYLKCKGDNSSFTVNTSENKEERITYSLGVLGGHFLRVDNPQNWIGGLALRMNFPRNFRNAFLLIEANYNNIRESSGQFINPKYDDGLQVFGGNVLGGMHLGKGSIRPYVNVGLSAMGKFGGEGIVGAGVSWKRAVKIEYRELTNGSLRNVIFSVLYDF</sequence>
<dbReference type="Proteomes" id="UP001302949">
    <property type="component" value="Unassembled WGS sequence"/>
</dbReference>
<dbReference type="EMBL" id="JAYFUM010000005">
    <property type="protein sequence ID" value="MEA5138346.1"/>
    <property type="molecule type" value="Genomic_DNA"/>
</dbReference>
<protein>
    <submittedName>
        <fullName evidence="2">Uncharacterized protein</fullName>
    </submittedName>
</protein>
<name>A0ABU5Q673_9BACT</name>
<evidence type="ECO:0000313" key="3">
    <source>
        <dbReference type="Proteomes" id="UP001302949"/>
    </source>
</evidence>
<feature type="chain" id="PRO_5047063405" evidence="1">
    <location>
        <begin position="20"/>
        <end position="357"/>
    </location>
</feature>
<organism evidence="2 3">
    <name type="scientific">Arcicella rigui</name>
    <dbReference type="NCBI Taxonomy" id="797020"/>
    <lineage>
        <taxon>Bacteria</taxon>
        <taxon>Pseudomonadati</taxon>
        <taxon>Bacteroidota</taxon>
        <taxon>Cytophagia</taxon>
        <taxon>Cytophagales</taxon>
        <taxon>Flectobacillaceae</taxon>
        <taxon>Arcicella</taxon>
    </lineage>
</organism>
<proteinExistence type="predicted"/>
<feature type="signal peptide" evidence="1">
    <location>
        <begin position="1"/>
        <end position="19"/>
    </location>
</feature>
<gene>
    <name evidence="2" type="ORF">VB248_04350</name>
</gene>
<accession>A0ABU5Q673</accession>
<keyword evidence="3" id="KW-1185">Reference proteome</keyword>
<evidence type="ECO:0000313" key="2">
    <source>
        <dbReference type="EMBL" id="MEA5138346.1"/>
    </source>
</evidence>
<comment type="caution">
    <text evidence="2">The sequence shown here is derived from an EMBL/GenBank/DDBJ whole genome shotgun (WGS) entry which is preliminary data.</text>
</comment>
<dbReference type="RefSeq" id="WP_323295514.1">
    <property type="nucleotide sequence ID" value="NZ_JAYFUM010000005.1"/>
</dbReference>
<keyword evidence="1" id="KW-0732">Signal</keyword>
<evidence type="ECO:0000256" key="1">
    <source>
        <dbReference type="SAM" id="SignalP"/>
    </source>
</evidence>
<reference evidence="2 3" key="1">
    <citation type="submission" date="2023-12" db="EMBL/GenBank/DDBJ databases">
        <title>Novel species of the genus Arcicella isolated from rivers.</title>
        <authorList>
            <person name="Lu H."/>
        </authorList>
    </citation>
    <scope>NUCLEOTIDE SEQUENCE [LARGE SCALE GENOMIC DNA]</scope>
    <source>
        <strain evidence="2 3">KCTC 23307</strain>
    </source>
</reference>